<dbReference type="EMBL" id="JAGTJQ010000007">
    <property type="protein sequence ID" value="KAH7027575.1"/>
    <property type="molecule type" value="Genomic_DNA"/>
</dbReference>
<accession>A0A9P8Y4Q0</accession>
<dbReference type="AlphaFoldDB" id="A0A9P8Y4Q0"/>
<gene>
    <name evidence="2" type="ORF">B0I36DRAFT_327396</name>
</gene>
<protein>
    <submittedName>
        <fullName evidence="2">Uncharacterized protein</fullName>
    </submittedName>
</protein>
<dbReference type="Proteomes" id="UP000756346">
    <property type="component" value="Unassembled WGS sequence"/>
</dbReference>
<reference evidence="2" key="1">
    <citation type="journal article" date="2021" name="Nat. Commun.">
        <title>Genetic determinants of endophytism in the Arabidopsis root mycobiome.</title>
        <authorList>
            <person name="Mesny F."/>
            <person name="Miyauchi S."/>
            <person name="Thiergart T."/>
            <person name="Pickel B."/>
            <person name="Atanasova L."/>
            <person name="Karlsson M."/>
            <person name="Huettel B."/>
            <person name="Barry K.W."/>
            <person name="Haridas S."/>
            <person name="Chen C."/>
            <person name="Bauer D."/>
            <person name="Andreopoulos W."/>
            <person name="Pangilinan J."/>
            <person name="LaButti K."/>
            <person name="Riley R."/>
            <person name="Lipzen A."/>
            <person name="Clum A."/>
            <person name="Drula E."/>
            <person name="Henrissat B."/>
            <person name="Kohler A."/>
            <person name="Grigoriev I.V."/>
            <person name="Martin F.M."/>
            <person name="Hacquard S."/>
        </authorList>
    </citation>
    <scope>NUCLEOTIDE SEQUENCE</scope>
    <source>
        <strain evidence="2">MPI-CAGE-CH-0230</strain>
    </source>
</reference>
<evidence type="ECO:0000313" key="2">
    <source>
        <dbReference type="EMBL" id="KAH7027575.1"/>
    </source>
</evidence>
<feature type="region of interest" description="Disordered" evidence="1">
    <location>
        <begin position="62"/>
        <end position="81"/>
    </location>
</feature>
<keyword evidence="3" id="KW-1185">Reference proteome</keyword>
<organism evidence="2 3">
    <name type="scientific">Microdochium trichocladiopsis</name>
    <dbReference type="NCBI Taxonomy" id="1682393"/>
    <lineage>
        <taxon>Eukaryota</taxon>
        <taxon>Fungi</taxon>
        <taxon>Dikarya</taxon>
        <taxon>Ascomycota</taxon>
        <taxon>Pezizomycotina</taxon>
        <taxon>Sordariomycetes</taxon>
        <taxon>Xylariomycetidae</taxon>
        <taxon>Xylariales</taxon>
        <taxon>Microdochiaceae</taxon>
        <taxon>Microdochium</taxon>
    </lineage>
</organism>
<evidence type="ECO:0000256" key="1">
    <source>
        <dbReference type="SAM" id="MobiDB-lite"/>
    </source>
</evidence>
<dbReference type="GeneID" id="70184009"/>
<dbReference type="RefSeq" id="XP_046010374.1">
    <property type="nucleotide sequence ID" value="XM_046154463.1"/>
</dbReference>
<sequence length="154" mass="17182">MLTMEAIIASSQHITILAGPEHAVPELLVCRKSIETRCVATLSSSKKHLVFRQPREKHEWSPVSVDQSAGPLRPTGKSSRNLGTTTWAVPQSCLPRSSIEHRNRFCSLDRADMLVRSVRLFVKRAQISRGLKHVPRPVKCTHCLALLTRGASRL</sequence>
<comment type="caution">
    <text evidence="2">The sequence shown here is derived from an EMBL/GenBank/DDBJ whole genome shotgun (WGS) entry which is preliminary data.</text>
</comment>
<name>A0A9P8Y4Q0_9PEZI</name>
<evidence type="ECO:0000313" key="3">
    <source>
        <dbReference type="Proteomes" id="UP000756346"/>
    </source>
</evidence>
<proteinExistence type="predicted"/>